<dbReference type="EMBL" id="BDGG01000003">
    <property type="protein sequence ID" value="GAU94805.1"/>
    <property type="molecule type" value="Genomic_DNA"/>
</dbReference>
<comment type="caution">
    <text evidence="1">The sequence shown here is derived from an EMBL/GenBank/DDBJ whole genome shotgun (WGS) entry which is preliminary data.</text>
</comment>
<evidence type="ECO:0000313" key="1">
    <source>
        <dbReference type="EMBL" id="GAU94805.1"/>
    </source>
</evidence>
<proteinExistence type="predicted"/>
<protein>
    <submittedName>
        <fullName evidence="1">Uncharacterized protein</fullName>
    </submittedName>
</protein>
<keyword evidence="2" id="KW-1185">Reference proteome</keyword>
<gene>
    <name evidence="1" type="primary">RvY_06517-1</name>
    <name evidence="1" type="synonym">RvY_06517.1</name>
    <name evidence="1" type="ORF">RvY_06517</name>
</gene>
<sequence>MSIQLVPGTSYVPAVEVGLQRFSRLYPELFANFTYTQIFIRDVELNTTCGVGGRQAVVDHLTRLYVDGELQKPNTILIAPFHGAVFVAAMRHFGWKTAVIISGFGSMNRTDSGKVLTMTSGVVAELTRVIPEINFLALNTDPKKGGWHTALREAQTYSRTAGELGMSDGNYVRKSDAYSG</sequence>
<reference evidence="1 2" key="1">
    <citation type="journal article" date="2016" name="Nat. Commun.">
        <title>Extremotolerant tardigrade genome and improved radiotolerance of human cultured cells by tardigrade-unique protein.</title>
        <authorList>
            <person name="Hashimoto T."/>
            <person name="Horikawa D.D."/>
            <person name="Saito Y."/>
            <person name="Kuwahara H."/>
            <person name="Kozuka-Hata H."/>
            <person name="Shin-I T."/>
            <person name="Minakuchi Y."/>
            <person name="Ohishi K."/>
            <person name="Motoyama A."/>
            <person name="Aizu T."/>
            <person name="Enomoto A."/>
            <person name="Kondo K."/>
            <person name="Tanaka S."/>
            <person name="Hara Y."/>
            <person name="Koshikawa S."/>
            <person name="Sagara H."/>
            <person name="Miura T."/>
            <person name="Yokobori S."/>
            <person name="Miyagawa K."/>
            <person name="Suzuki Y."/>
            <person name="Kubo T."/>
            <person name="Oyama M."/>
            <person name="Kohara Y."/>
            <person name="Fujiyama A."/>
            <person name="Arakawa K."/>
            <person name="Katayama T."/>
            <person name="Toyoda A."/>
            <person name="Kunieda T."/>
        </authorList>
    </citation>
    <scope>NUCLEOTIDE SEQUENCE [LARGE SCALE GENOMIC DNA]</scope>
    <source>
        <strain evidence="1 2">YOKOZUNA-1</strain>
    </source>
</reference>
<dbReference type="AlphaFoldDB" id="A0A1D1V2B1"/>
<organism evidence="1 2">
    <name type="scientific">Ramazzottius varieornatus</name>
    <name type="common">Water bear</name>
    <name type="synonym">Tardigrade</name>
    <dbReference type="NCBI Taxonomy" id="947166"/>
    <lineage>
        <taxon>Eukaryota</taxon>
        <taxon>Metazoa</taxon>
        <taxon>Ecdysozoa</taxon>
        <taxon>Tardigrada</taxon>
        <taxon>Eutardigrada</taxon>
        <taxon>Parachela</taxon>
        <taxon>Hypsibioidea</taxon>
        <taxon>Ramazzottiidae</taxon>
        <taxon>Ramazzottius</taxon>
    </lineage>
</organism>
<dbReference type="Proteomes" id="UP000186922">
    <property type="component" value="Unassembled WGS sequence"/>
</dbReference>
<name>A0A1D1V2B1_RAMVA</name>
<accession>A0A1D1V2B1</accession>
<evidence type="ECO:0000313" key="2">
    <source>
        <dbReference type="Proteomes" id="UP000186922"/>
    </source>
</evidence>